<feature type="transmembrane region" description="Helical" evidence="7">
    <location>
        <begin position="12"/>
        <end position="32"/>
    </location>
</feature>
<proteinExistence type="inferred from homology"/>
<dbReference type="PROSITE" id="PS00610">
    <property type="entry name" value="NA_NEUROTRAN_SYMP_1"/>
    <property type="match status" value="1"/>
</dbReference>
<feature type="transmembrane region" description="Helical" evidence="7">
    <location>
        <begin position="422"/>
        <end position="445"/>
    </location>
</feature>
<evidence type="ECO:0000313" key="8">
    <source>
        <dbReference type="EMBL" id="QTX33037.1"/>
    </source>
</evidence>
<evidence type="ECO:0000256" key="1">
    <source>
        <dbReference type="ARBA" id="ARBA00004141"/>
    </source>
</evidence>
<evidence type="ECO:0000256" key="2">
    <source>
        <dbReference type="ARBA" id="ARBA00022448"/>
    </source>
</evidence>
<dbReference type="PANTHER" id="PTHR42948">
    <property type="entry name" value="TRANSPORTER"/>
    <property type="match status" value="1"/>
</dbReference>
<feature type="transmembrane region" description="Helical" evidence="7">
    <location>
        <begin position="176"/>
        <end position="198"/>
    </location>
</feature>
<name>A0A9Q7APA7_9BACT</name>
<feature type="transmembrane region" description="Helical" evidence="7">
    <location>
        <begin position="378"/>
        <end position="402"/>
    </location>
</feature>
<feature type="transmembrane region" description="Helical" evidence="7">
    <location>
        <begin position="252"/>
        <end position="272"/>
    </location>
</feature>
<dbReference type="InterPro" id="IPR037272">
    <property type="entry name" value="SNS_sf"/>
</dbReference>
<feature type="transmembrane region" description="Helical" evidence="7">
    <location>
        <begin position="218"/>
        <end position="240"/>
    </location>
</feature>
<keyword evidence="2 6" id="KW-0813">Transport</keyword>
<dbReference type="PRINTS" id="PR00176">
    <property type="entry name" value="NANEUSMPORT"/>
</dbReference>
<evidence type="ECO:0000256" key="6">
    <source>
        <dbReference type="RuleBase" id="RU003732"/>
    </source>
</evidence>
<reference evidence="9" key="1">
    <citation type="submission" date="2021-04" db="EMBL/GenBank/DDBJ databases">
        <title>A novel Synergistetes isolate from a pyrite-forming mixed culture.</title>
        <authorList>
            <person name="Bunk B."/>
            <person name="Sproer C."/>
            <person name="Spring S."/>
            <person name="Pester M."/>
        </authorList>
    </citation>
    <scope>NUCLEOTIDE SEQUENCE [LARGE SCALE GENOMIC DNA]</scope>
    <source>
        <strain evidence="9">J.5.4.2-T.3.5.2</strain>
    </source>
</reference>
<feature type="transmembrane region" description="Helical" evidence="7">
    <location>
        <begin position="44"/>
        <end position="69"/>
    </location>
</feature>
<dbReference type="GO" id="GO:0015293">
    <property type="term" value="F:symporter activity"/>
    <property type="evidence" value="ECO:0007669"/>
    <property type="project" value="UniProtKB-KW"/>
</dbReference>
<feature type="transmembrane region" description="Helical" evidence="7">
    <location>
        <begin position="346"/>
        <end position="366"/>
    </location>
</feature>
<keyword evidence="5 7" id="KW-0472">Membrane</keyword>
<dbReference type="NCBIfam" id="NF037979">
    <property type="entry name" value="Na_transp"/>
    <property type="match status" value="1"/>
</dbReference>
<feature type="transmembrane region" description="Helical" evidence="7">
    <location>
        <begin position="304"/>
        <end position="326"/>
    </location>
</feature>
<feature type="transmembrane region" description="Helical" evidence="7">
    <location>
        <begin position="90"/>
        <end position="117"/>
    </location>
</feature>
<dbReference type="AlphaFoldDB" id="A0A9Q7APA7"/>
<dbReference type="Pfam" id="PF00209">
    <property type="entry name" value="SNF"/>
    <property type="match status" value="2"/>
</dbReference>
<dbReference type="CDD" id="cd10336">
    <property type="entry name" value="SLC6sbd_Tyt1-Like"/>
    <property type="match status" value="1"/>
</dbReference>
<keyword evidence="6" id="KW-0769">Symport</keyword>
<gene>
    <name evidence="8" type="ORF">KAR29_03775</name>
</gene>
<dbReference type="KEGG" id="aram:KAR29_03775"/>
<feature type="transmembrane region" description="Helical" evidence="7">
    <location>
        <begin position="137"/>
        <end position="164"/>
    </location>
</feature>
<comment type="similarity">
    <text evidence="6">Belongs to the sodium:neurotransmitter symporter (SNF) (TC 2.A.22) family.</text>
</comment>
<comment type="subcellular location">
    <subcellularLocation>
        <location evidence="1">Membrane</location>
        <topology evidence="1">Multi-pass membrane protein</topology>
    </subcellularLocation>
</comment>
<evidence type="ECO:0000256" key="7">
    <source>
        <dbReference type="SAM" id="Phobius"/>
    </source>
</evidence>
<keyword evidence="4 7" id="KW-1133">Transmembrane helix</keyword>
<feature type="transmembrane region" description="Helical" evidence="7">
    <location>
        <begin position="278"/>
        <end position="297"/>
    </location>
</feature>
<evidence type="ECO:0000313" key="9">
    <source>
        <dbReference type="Proteomes" id="UP000671879"/>
    </source>
</evidence>
<dbReference type="InterPro" id="IPR047218">
    <property type="entry name" value="YocR/YhdH-like"/>
</dbReference>
<sequence>MGQNDAPREQWGSRVGFLLAAAGSAVGLGNIWRFPYVAGKNGGAAFLLIYLAIVFSIGASVMLAELVLGRASKRNSVGTFRVLKGGAWPIVGWIGLIVAFLILSYYAVIGGWTMAYIIKSFTGLMSADGAEGAQGVFLSFIASPFQVMSAFFLFMLTVFCIVYRGVGEGIERFAKVLMPGLFFILLILMARALTLPGAAEGVAFYLKPDFSKVTGATFIDALGQAFYSLSLGMGILVTFGSYLNKKESIPKSVAMVTFLDTLVAFFSGLVIFPTVFAFGVDAGAGAGLTFITLPAVFSQMWGGALWSALFFSLLFIAALTSAVSLFEVVVSYGMDELRWSRPRASVVMGLAVFLMGIPSALSNGAVDIRLFGQGFLDGLDWLCSNILLTVCGILICLFAGWVVCDKVKSEVTNDGQVPFPLLVPWLWILRVVAPAAIIIIIYSGLK</sequence>
<evidence type="ECO:0000256" key="5">
    <source>
        <dbReference type="ARBA" id="ARBA00023136"/>
    </source>
</evidence>
<accession>A0A9Q7APA7</accession>
<dbReference type="Proteomes" id="UP000671879">
    <property type="component" value="Chromosome"/>
</dbReference>
<evidence type="ECO:0000256" key="4">
    <source>
        <dbReference type="ARBA" id="ARBA00022989"/>
    </source>
</evidence>
<evidence type="ECO:0000256" key="3">
    <source>
        <dbReference type="ARBA" id="ARBA00022692"/>
    </source>
</evidence>
<keyword evidence="9" id="KW-1185">Reference proteome</keyword>
<dbReference type="PROSITE" id="PS50267">
    <property type="entry name" value="NA_NEUROTRAN_SYMP_3"/>
    <property type="match status" value="1"/>
</dbReference>
<dbReference type="PANTHER" id="PTHR42948:SF1">
    <property type="entry name" value="TRANSPORTER"/>
    <property type="match status" value="1"/>
</dbReference>
<dbReference type="RefSeq" id="WP_274374307.1">
    <property type="nucleotide sequence ID" value="NZ_CP072943.1"/>
</dbReference>
<dbReference type="EMBL" id="CP072943">
    <property type="protein sequence ID" value="QTX33037.1"/>
    <property type="molecule type" value="Genomic_DNA"/>
</dbReference>
<dbReference type="InterPro" id="IPR000175">
    <property type="entry name" value="Na/ntran_symport"/>
</dbReference>
<dbReference type="SUPFAM" id="SSF161070">
    <property type="entry name" value="SNF-like"/>
    <property type="match status" value="1"/>
</dbReference>
<protein>
    <recommendedName>
        <fullName evidence="6">Transporter</fullName>
    </recommendedName>
</protein>
<keyword evidence="3 6" id="KW-0812">Transmembrane</keyword>
<dbReference type="GO" id="GO:0016020">
    <property type="term" value="C:membrane"/>
    <property type="evidence" value="ECO:0007669"/>
    <property type="project" value="UniProtKB-SubCell"/>
</dbReference>
<organism evidence="8 9">
    <name type="scientific">Aminithiophilus ramosus</name>
    <dbReference type="NCBI Taxonomy" id="3029084"/>
    <lineage>
        <taxon>Bacteria</taxon>
        <taxon>Thermotogati</taxon>
        <taxon>Synergistota</taxon>
        <taxon>Synergistia</taxon>
        <taxon>Synergistales</taxon>
        <taxon>Aminithiophilaceae</taxon>
        <taxon>Aminithiophilus</taxon>
    </lineage>
</organism>